<evidence type="ECO:0000256" key="7">
    <source>
        <dbReference type="ARBA" id="ARBA00022691"/>
    </source>
</evidence>
<evidence type="ECO:0000256" key="8">
    <source>
        <dbReference type="ARBA" id="ARBA00022723"/>
    </source>
</evidence>
<evidence type="ECO:0000256" key="5">
    <source>
        <dbReference type="ARBA" id="ARBA00022485"/>
    </source>
</evidence>
<dbReference type="PROSITE" id="PS51918">
    <property type="entry name" value="RADICAL_SAM"/>
    <property type="match status" value="1"/>
</dbReference>
<dbReference type="PANTHER" id="PTHR13932:SF6">
    <property type="entry name" value="OXYGEN-INDEPENDENT COPROPORPHYRINOGEN III OXIDASE"/>
    <property type="match status" value="1"/>
</dbReference>
<evidence type="ECO:0000256" key="2">
    <source>
        <dbReference type="ARBA" id="ARBA00004785"/>
    </source>
</evidence>
<dbReference type="EC" id="1.3.98.3" evidence="14"/>
<dbReference type="NCBIfam" id="TIGR00538">
    <property type="entry name" value="hemN"/>
    <property type="match status" value="1"/>
</dbReference>
<name>A0ABX3KW09_9PAST</name>
<dbReference type="PANTHER" id="PTHR13932">
    <property type="entry name" value="COPROPORPHYRINIGEN III OXIDASE"/>
    <property type="match status" value="1"/>
</dbReference>
<dbReference type="SFLD" id="SFLDG01065">
    <property type="entry name" value="anaerobic_coproporphyrinogen-I"/>
    <property type="match status" value="1"/>
</dbReference>
<dbReference type="CDD" id="cd01335">
    <property type="entry name" value="Radical_SAM"/>
    <property type="match status" value="1"/>
</dbReference>
<dbReference type="SFLD" id="SFLDS00029">
    <property type="entry name" value="Radical_SAM"/>
    <property type="match status" value="1"/>
</dbReference>
<dbReference type="SMART" id="SM00729">
    <property type="entry name" value="Elp3"/>
    <property type="match status" value="1"/>
</dbReference>
<evidence type="ECO:0000256" key="9">
    <source>
        <dbReference type="ARBA" id="ARBA00023002"/>
    </source>
</evidence>
<comment type="subcellular location">
    <subcellularLocation>
        <location evidence="1 14">Cytoplasm</location>
    </subcellularLocation>
</comment>
<evidence type="ECO:0000313" key="16">
    <source>
        <dbReference type="EMBL" id="OOF68730.1"/>
    </source>
</evidence>
<dbReference type="InterPro" id="IPR006638">
    <property type="entry name" value="Elp3/MiaA/NifB-like_rSAM"/>
</dbReference>
<dbReference type="SUPFAM" id="SSF102114">
    <property type="entry name" value="Radical SAM enzymes"/>
    <property type="match status" value="1"/>
</dbReference>
<feature type="domain" description="Radical SAM core" evidence="15">
    <location>
        <begin position="45"/>
        <end position="281"/>
    </location>
</feature>
<dbReference type="InterPro" id="IPR034505">
    <property type="entry name" value="Coproporphyrinogen-III_oxidase"/>
</dbReference>
<keyword evidence="12 14" id="KW-0627">Porphyrin biosynthesis</keyword>
<dbReference type="EMBL" id="MLAA01000034">
    <property type="protein sequence ID" value="OOF68730.1"/>
    <property type="molecule type" value="Genomic_DNA"/>
</dbReference>
<comment type="subunit">
    <text evidence="4">Monomer.</text>
</comment>
<comment type="caution">
    <text evidence="16">The sequence shown here is derived from an EMBL/GenBank/DDBJ whole genome shotgun (WGS) entry which is preliminary data.</text>
</comment>
<comment type="catalytic activity">
    <reaction evidence="13 14">
        <text>coproporphyrinogen III + 2 S-adenosyl-L-methionine = protoporphyrinogen IX + 2 5'-deoxyadenosine + 2 L-methionine + 2 CO2</text>
        <dbReference type="Rhea" id="RHEA:15425"/>
        <dbReference type="ChEBI" id="CHEBI:16526"/>
        <dbReference type="ChEBI" id="CHEBI:17319"/>
        <dbReference type="ChEBI" id="CHEBI:57307"/>
        <dbReference type="ChEBI" id="CHEBI:57309"/>
        <dbReference type="ChEBI" id="CHEBI:57844"/>
        <dbReference type="ChEBI" id="CHEBI:59789"/>
        <dbReference type="EC" id="1.3.98.3"/>
    </reaction>
</comment>
<comment type="cofactor">
    <cofactor evidence="14">
        <name>[4Fe-4S] cluster</name>
        <dbReference type="ChEBI" id="CHEBI:49883"/>
    </cofactor>
    <text evidence="14">Binds 1 [4Fe-4S] cluster. The cluster is coordinated with 3 cysteines and an exchangeable S-adenosyl-L-methionine.</text>
</comment>
<comment type="pathway">
    <text evidence="2 14">Porphyrin-containing compound metabolism; protoporphyrin-IX biosynthesis; protoporphyrinogen-IX from coproporphyrinogen-III (AdoMet route): step 1/1.</text>
</comment>
<comment type="similarity">
    <text evidence="3 14">Belongs to the anaerobic coproporphyrinogen-III oxidase family.</text>
</comment>
<evidence type="ECO:0000256" key="3">
    <source>
        <dbReference type="ARBA" id="ARBA00005493"/>
    </source>
</evidence>
<evidence type="ECO:0000256" key="1">
    <source>
        <dbReference type="ARBA" id="ARBA00004496"/>
    </source>
</evidence>
<dbReference type="InterPro" id="IPR013785">
    <property type="entry name" value="Aldolase_TIM"/>
</dbReference>
<evidence type="ECO:0000256" key="10">
    <source>
        <dbReference type="ARBA" id="ARBA00023004"/>
    </source>
</evidence>
<dbReference type="SFLD" id="SFLDF00277">
    <property type="entry name" value="oxygen-independent_coproporphy"/>
    <property type="match status" value="1"/>
</dbReference>
<proteinExistence type="inferred from homology"/>
<keyword evidence="7 14" id="KW-0949">S-adenosyl-L-methionine</keyword>
<keyword evidence="6 14" id="KW-0963">Cytoplasm</keyword>
<sequence length="455" mass="52686">MSEIVWDLDLIQKYNQSGPRYTSYPTALEFNENYTNNNFITAANRYPDRPLSLYVHIPFCHQLCYFCACNKIITRHQHKADIYIDFLEKEIKTRATLFTQRTVTQIHWGGGTPTYLSENQSSRLMSLLKQYFNIADSAEISIEIDPRKIELSMLKHLRDIGFNRISMGVQDFNKEVQKAINREQDENFIHALLTKAKVLGFQSTNLDLIYGLPLQTTESFMFTLQKVIELNPDRLSIFNYAHLPNRFAGQAKIKDVQLPAPHTKLEILQKTIETLNQAGYRFIGMDHFAKPNDELAIAQEKGVLHRNFQGYTTQEECDLLGLGVSSISLLGDTYAQNQKDLKTYYSCIEQSGIALHKGLVMSEEDCLRRDVIKQLICNFKLDFSLIEQQYHINFKQYFSEDLDLLKPLIDDQLISMNDEGLRVSPKGRLLIRNICLCFDTYSRAQAKRQQFSRII</sequence>
<evidence type="ECO:0000256" key="12">
    <source>
        <dbReference type="ARBA" id="ARBA00023244"/>
    </source>
</evidence>
<keyword evidence="17" id="KW-1185">Reference proteome</keyword>
<keyword evidence="5 14" id="KW-0004">4Fe-4S</keyword>
<evidence type="ECO:0000256" key="13">
    <source>
        <dbReference type="ARBA" id="ARBA00048321"/>
    </source>
</evidence>
<dbReference type="Pfam" id="PF04055">
    <property type="entry name" value="Radical_SAM"/>
    <property type="match status" value="1"/>
</dbReference>
<evidence type="ECO:0000313" key="17">
    <source>
        <dbReference type="Proteomes" id="UP000188820"/>
    </source>
</evidence>
<organism evidence="16 17">
    <name type="scientific">Rodentibacter caecimuris</name>
    <dbReference type="NCBI Taxonomy" id="1796644"/>
    <lineage>
        <taxon>Bacteria</taxon>
        <taxon>Pseudomonadati</taxon>
        <taxon>Pseudomonadota</taxon>
        <taxon>Gammaproteobacteria</taxon>
        <taxon>Pasteurellales</taxon>
        <taxon>Pasteurellaceae</taxon>
        <taxon>Rodentibacter</taxon>
    </lineage>
</organism>
<evidence type="ECO:0000259" key="15">
    <source>
        <dbReference type="PROSITE" id="PS51918"/>
    </source>
</evidence>
<keyword evidence="9 14" id="KW-0560">Oxidoreductase</keyword>
<dbReference type="Gene3D" id="3.20.20.70">
    <property type="entry name" value="Aldolase class I"/>
    <property type="match status" value="1"/>
</dbReference>
<keyword evidence="8 14" id="KW-0479">Metal-binding</keyword>
<dbReference type="RefSeq" id="WP_077463705.1">
    <property type="nucleotide sequence ID" value="NZ_MLAA01000034.1"/>
</dbReference>
<dbReference type="Pfam" id="PF06969">
    <property type="entry name" value="HemN_C"/>
    <property type="match status" value="1"/>
</dbReference>
<evidence type="ECO:0000256" key="4">
    <source>
        <dbReference type="ARBA" id="ARBA00011245"/>
    </source>
</evidence>
<dbReference type="InterPro" id="IPR058240">
    <property type="entry name" value="rSAM_sf"/>
</dbReference>
<reference evidence="16 17" key="1">
    <citation type="submission" date="2016-10" db="EMBL/GenBank/DDBJ databases">
        <title>Rodentibacter gen. nov. and new species.</title>
        <authorList>
            <person name="Christensen H."/>
        </authorList>
    </citation>
    <scope>NUCLEOTIDE SEQUENCE [LARGE SCALE GENOMIC DNA]</scope>
    <source>
        <strain evidence="16 17">1998236014</strain>
    </source>
</reference>
<evidence type="ECO:0000256" key="14">
    <source>
        <dbReference type="PIRNR" id="PIRNR000167"/>
    </source>
</evidence>
<keyword evidence="10 14" id="KW-0408">Iron</keyword>
<protein>
    <recommendedName>
        <fullName evidence="14">Coproporphyrinogen-III oxidase</fullName>
        <ecNumber evidence="14">1.3.98.3</ecNumber>
    </recommendedName>
</protein>
<evidence type="ECO:0000256" key="11">
    <source>
        <dbReference type="ARBA" id="ARBA00023014"/>
    </source>
</evidence>
<gene>
    <name evidence="16" type="ORF">BKG89_07575</name>
</gene>
<accession>A0ABX3KW09</accession>
<keyword evidence="11 14" id="KW-0411">Iron-sulfur</keyword>
<dbReference type="InterPro" id="IPR007197">
    <property type="entry name" value="rSAM"/>
</dbReference>
<evidence type="ECO:0000256" key="6">
    <source>
        <dbReference type="ARBA" id="ARBA00022490"/>
    </source>
</evidence>
<dbReference type="PIRSF" id="PIRSF000167">
    <property type="entry name" value="HemN"/>
    <property type="match status" value="1"/>
</dbReference>
<dbReference type="InterPro" id="IPR010723">
    <property type="entry name" value="HemN_C"/>
</dbReference>
<dbReference type="Proteomes" id="UP000188820">
    <property type="component" value="Unassembled WGS sequence"/>
</dbReference>
<dbReference type="Gene3D" id="1.10.10.920">
    <property type="match status" value="1"/>
</dbReference>
<dbReference type="InterPro" id="IPR004558">
    <property type="entry name" value="Coprogen_oxidase_HemN"/>
</dbReference>